<keyword evidence="2" id="KW-1185">Reference proteome</keyword>
<dbReference type="Gene3D" id="3.30.310.100">
    <property type="entry name" value="YugN-like"/>
    <property type="match status" value="1"/>
</dbReference>
<proteinExistence type="predicted"/>
<reference evidence="1 2" key="1">
    <citation type="submission" date="2020-08" db="EMBL/GenBank/DDBJ databases">
        <title>A Genomic Blueprint of the Chicken Gut Microbiome.</title>
        <authorList>
            <person name="Gilroy R."/>
            <person name="Ravi A."/>
            <person name="Getino M."/>
            <person name="Pursley I."/>
            <person name="Horton D.L."/>
            <person name="Alikhan N.-F."/>
            <person name="Baker D."/>
            <person name="Gharbi K."/>
            <person name="Hall N."/>
            <person name="Watson M."/>
            <person name="Adriaenssens E.M."/>
            <person name="Foster-Nyarko E."/>
            <person name="Jarju S."/>
            <person name="Secka A."/>
            <person name="Antonio M."/>
            <person name="Oren A."/>
            <person name="Chaudhuri R."/>
            <person name="La Ragione R.M."/>
            <person name="Hildebrand F."/>
            <person name="Pallen M.J."/>
        </authorList>
    </citation>
    <scope>NUCLEOTIDE SEQUENCE [LARGE SCALE GENOMIC DNA]</scope>
    <source>
        <strain evidence="1 2">Sa3CUA8</strain>
    </source>
</reference>
<organism evidence="1 2">
    <name type="scientific">Sporosarcina gallistercoris</name>
    <dbReference type="NCBI Taxonomy" id="2762245"/>
    <lineage>
        <taxon>Bacteria</taxon>
        <taxon>Bacillati</taxon>
        <taxon>Bacillota</taxon>
        <taxon>Bacilli</taxon>
        <taxon>Bacillales</taxon>
        <taxon>Caryophanaceae</taxon>
        <taxon>Sporosarcina</taxon>
    </lineage>
</organism>
<comment type="caution">
    <text evidence="1">The sequence shown here is derived from an EMBL/GenBank/DDBJ whole genome shotgun (WGS) entry which is preliminary data.</text>
</comment>
<dbReference type="InterPro" id="IPR036491">
    <property type="entry name" value="YugN-like_sf"/>
</dbReference>
<evidence type="ECO:0000313" key="1">
    <source>
        <dbReference type="EMBL" id="MBD7908085.1"/>
    </source>
</evidence>
<name>A0ABR8PIU4_9BACL</name>
<dbReference type="Proteomes" id="UP000659496">
    <property type="component" value="Unassembled WGS sequence"/>
</dbReference>
<sequence>MIALKSKIEGKTVVFGNALKLFKEAGLDLGGGWEYDHGMFDTILYQREETTIYLRVPFQVLKGMLDSPNTVIRFQTPFVIKHVMNIGLDEEESPTMTVTGLEQFQAPQDPDAPIDRQHEFAIDAQMKLDQITEDVMFASA</sequence>
<dbReference type="InterPro" id="IPR014967">
    <property type="entry name" value="Uncharacterised_YugN-like"/>
</dbReference>
<evidence type="ECO:0008006" key="3">
    <source>
        <dbReference type="Google" id="ProtNLM"/>
    </source>
</evidence>
<accession>A0ABR8PIU4</accession>
<dbReference type="EMBL" id="JACSQY010000004">
    <property type="protein sequence ID" value="MBD7908085.1"/>
    <property type="molecule type" value="Genomic_DNA"/>
</dbReference>
<dbReference type="Pfam" id="PF08868">
    <property type="entry name" value="YugN"/>
    <property type="match status" value="1"/>
</dbReference>
<evidence type="ECO:0000313" key="2">
    <source>
        <dbReference type="Proteomes" id="UP000659496"/>
    </source>
</evidence>
<gene>
    <name evidence="1" type="ORF">H9659_07080</name>
</gene>
<protein>
    <recommendedName>
        <fullName evidence="3">YugN-like family protein</fullName>
    </recommendedName>
</protein>
<dbReference type="SUPFAM" id="SSF160755">
    <property type="entry name" value="YugN-like"/>
    <property type="match status" value="1"/>
</dbReference>
<dbReference type="RefSeq" id="WP_191689239.1">
    <property type="nucleotide sequence ID" value="NZ_JACSQY010000004.1"/>
</dbReference>